<keyword evidence="3" id="KW-1185">Reference proteome</keyword>
<evidence type="ECO:0000313" key="3">
    <source>
        <dbReference type="Proteomes" id="UP000077266"/>
    </source>
</evidence>
<dbReference type="EMBL" id="KV426294">
    <property type="protein sequence ID" value="KZV82992.1"/>
    <property type="molecule type" value="Genomic_DNA"/>
</dbReference>
<feature type="region of interest" description="Disordered" evidence="1">
    <location>
        <begin position="444"/>
        <end position="463"/>
    </location>
</feature>
<dbReference type="OrthoDB" id="73875at2759"/>
<feature type="region of interest" description="Disordered" evidence="1">
    <location>
        <begin position="497"/>
        <end position="516"/>
    </location>
</feature>
<protein>
    <recommendedName>
        <fullName evidence="4">Chitinase</fullName>
    </recommendedName>
</protein>
<dbReference type="InParanoid" id="A0A165CRX4"/>
<reference evidence="2 3" key="1">
    <citation type="journal article" date="2016" name="Mol. Biol. Evol.">
        <title>Comparative Genomics of Early-Diverging Mushroom-Forming Fungi Provides Insights into the Origins of Lignocellulose Decay Capabilities.</title>
        <authorList>
            <person name="Nagy L.G."/>
            <person name="Riley R."/>
            <person name="Tritt A."/>
            <person name="Adam C."/>
            <person name="Daum C."/>
            <person name="Floudas D."/>
            <person name="Sun H."/>
            <person name="Yadav J.S."/>
            <person name="Pangilinan J."/>
            <person name="Larsson K.H."/>
            <person name="Matsuura K."/>
            <person name="Barry K."/>
            <person name="Labutti K."/>
            <person name="Kuo R."/>
            <person name="Ohm R.A."/>
            <person name="Bhattacharya S.S."/>
            <person name="Shirouzu T."/>
            <person name="Yoshinaga Y."/>
            <person name="Martin F.M."/>
            <person name="Grigoriev I.V."/>
            <person name="Hibbett D.S."/>
        </authorList>
    </citation>
    <scope>NUCLEOTIDE SEQUENCE [LARGE SCALE GENOMIC DNA]</scope>
    <source>
        <strain evidence="2 3">HHB12029</strain>
    </source>
</reference>
<dbReference type="InterPro" id="IPR017853">
    <property type="entry name" value="GH"/>
</dbReference>
<organism evidence="2 3">
    <name type="scientific">Exidia glandulosa HHB12029</name>
    <dbReference type="NCBI Taxonomy" id="1314781"/>
    <lineage>
        <taxon>Eukaryota</taxon>
        <taxon>Fungi</taxon>
        <taxon>Dikarya</taxon>
        <taxon>Basidiomycota</taxon>
        <taxon>Agaricomycotina</taxon>
        <taxon>Agaricomycetes</taxon>
        <taxon>Auriculariales</taxon>
        <taxon>Exidiaceae</taxon>
        <taxon>Exidia</taxon>
    </lineage>
</organism>
<feature type="region of interest" description="Disordered" evidence="1">
    <location>
        <begin position="353"/>
        <end position="378"/>
    </location>
</feature>
<sequence length="516" mass="55602">MPAQVLQKQHPLAGYLALTPNEDREDSAFSPYVPLASVPADWDIIILMWAQADETSPRVALNTCFRPDCPNHETEAAFTAAVKDRVSRGSVVQFSVQSSSDTYSIDTDAKANTFVTSLQTIVDKYGFNGVDVDLNWMVRGDDPDFRTPSDASSIHLISAVTTLRDVFGPSFFLSITTGIGSKAAGINAFESHLAVIYALRDVVDVFYTEAISNSGSNIYTDVDGSAYDLTTPEYLIASASLLLASNGTPVQNSSVLFPPLKAEQVFVLAELTHDSRNQYYRVNTSTTHDAMTCVARGENCHSYHLGGKALQGFRGFVADAINDDERDEGSFRKDMGPLLDAIANNASLPSVLPTVSTSTSGTSSSSSLHNGMTPSSTADRNTGAVWYWRLRRRRSRVLRDSETRPYGISTSYIIPAAPVMASSRDTDGVTPISTQSKGRIVLESPTVPPAQHDPPTGELSQSDAGAPARFAVLQDAIRHAGFSVEALVTSLYRVAPEPSVAESAEHPPTYRASDAV</sequence>
<name>A0A165CRX4_EXIGL</name>
<dbReference type="AlphaFoldDB" id="A0A165CRX4"/>
<proteinExistence type="predicted"/>
<accession>A0A165CRX4</accession>
<evidence type="ECO:0000256" key="1">
    <source>
        <dbReference type="SAM" id="MobiDB-lite"/>
    </source>
</evidence>
<dbReference type="Gene3D" id="3.20.20.80">
    <property type="entry name" value="Glycosidases"/>
    <property type="match status" value="1"/>
</dbReference>
<feature type="compositionally biased region" description="Polar residues" evidence="1">
    <location>
        <begin position="368"/>
        <end position="378"/>
    </location>
</feature>
<gene>
    <name evidence="2" type="ORF">EXIGLDRAFT_754646</name>
</gene>
<feature type="compositionally biased region" description="Low complexity" evidence="1">
    <location>
        <begin position="353"/>
        <end position="367"/>
    </location>
</feature>
<dbReference type="SUPFAM" id="SSF51445">
    <property type="entry name" value="(Trans)glycosidases"/>
    <property type="match status" value="1"/>
</dbReference>
<evidence type="ECO:0008006" key="4">
    <source>
        <dbReference type="Google" id="ProtNLM"/>
    </source>
</evidence>
<dbReference type="Proteomes" id="UP000077266">
    <property type="component" value="Unassembled WGS sequence"/>
</dbReference>
<evidence type="ECO:0000313" key="2">
    <source>
        <dbReference type="EMBL" id="KZV82992.1"/>
    </source>
</evidence>